<name>A0A372LSB2_9BACI</name>
<dbReference type="SUPFAM" id="SSF56281">
    <property type="entry name" value="Metallo-hydrolase/oxidoreductase"/>
    <property type="match status" value="1"/>
</dbReference>
<keyword evidence="2" id="KW-0378">Hydrolase</keyword>
<reference evidence="2 3" key="1">
    <citation type="submission" date="2018-08" db="EMBL/GenBank/DDBJ databases">
        <title>Bacillus chawlae sp. nov., Bacillus glennii sp. nov., and Bacillus saganii sp. nov. Isolated from the Vehicle Assembly Building at Kennedy Space Center where the Viking Spacecraft were Assembled.</title>
        <authorList>
            <person name="Seuylemezian A."/>
            <person name="Vaishampayan P."/>
        </authorList>
    </citation>
    <scope>NUCLEOTIDE SEQUENCE [LARGE SCALE GENOMIC DNA]</scope>
    <source>
        <strain evidence="2 3">V47-23a</strain>
    </source>
</reference>
<accession>A0A372LSB2</accession>
<dbReference type="PANTHER" id="PTHR42951:SF22">
    <property type="entry name" value="METALLO BETA-LACTAMASE SUPERFAMILY LIPOPROTEIN"/>
    <property type="match status" value="1"/>
</dbReference>
<organism evidence="2 3">
    <name type="scientific">Peribacillus saganii</name>
    <dbReference type="NCBI Taxonomy" id="2303992"/>
    <lineage>
        <taxon>Bacteria</taxon>
        <taxon>Bacillati</taxon>
        <taxon>Bacillota</taxon>
        <taxon>Bacilli</taxon>
        <taxon>Bacillales</taxon>
        <taxon>Bacillaceae</taxon>
        <taxon>Peribacillus</taxon>
    </lineage>
</organism>
<dbReference type="InterPro" id="IPR050855">
    <property type="entry name" value="NDM-1-like"/>
</dbReference>
<keyword evidence="3" id="KW-1185">Reference proteome</keyword>
<dbReference type="GO" id="GO:0016787">
    <property type="term" value="F:hydrolase activity"/>
    <property type="evidence" value="ECO:0007669"/>
    <property type="project" value="UniProtKB-KW"/>
</dbReference>
<dbReference type="AlphaFoldDB" id="A0A372LSB2"/>
<dbReference type="Pfam" id="PF00753">
    <property type="entry name" value="Lactamase_B"/>
    <property type="match status" value="1"/>
</dbReference>
<evidence type="ECO:0000313" key="2">
    <source>
        <dbReference type="EMBL" id="RFU71091.1"/>
    </source>
</evidence>
<evidence type="ECO:0000259" key="1">
    <source>
        <dbReference type="SMART" id="SM00849"/>
    </source>
</evidence>
<proteinExistence type="predicted"/>
<dbReference type="PANTHER" id="PTHR42951">
    <property type="entry name" value="METALLO-BETA-LACTAMASE DOMAIN-CONTAINING"/>
    <property type="match status" value="1"/>
</dbReference>
<sequence length="318" mass="35716">MAANSIDRISIIDGNDLNRKNRTGIYVLNESKKTLIETSSSPSVPFILDGLCSLGIDPLEIEYIILTHIHLDHAGGAGLLLKHCKNAKVIVHKKGARHLENPSRLIAGARAVYGDDFDRLFDPILPIPPEKIIIKENGETLQISDTTTLTFFDTPGHANHHLSIYDPISNGMFTGDTIGIYYRELKDDGFELYIPSTSPNQFDPDKMLSALSIMEEKHLDAIYFGHYGCSRNTSEIYKQIRYWIPIFTNYAKDAFNQGESFEDRVELAYTTILSDITGYLADLGITEAHPVFEVLKLDIRVSSMGLIDYFAKQEQKVL</sequence>
<dbReference type="InterPro" id="IPR037482">
    <property type="entry name" value="ST1585_MBL-fold"/>
</dbReference>
<dbReference type="RefSeq" id="WP_117325318.1">
    <property type="nucleotide sequence ID" value="NZ_QVTE01000008.1"/>
</dbReference>
<dbReference type="Proteomes" id="UP000264541">
    <property type="component" value="Unassembled WGS sequence"/>
</dbReference>
<protein>
    <submittedName>
        <fullName evidence="2">MBL fold metallo-hydrolase</fullName>
    </submittedName>
</protein>
<dbReference type="Gene3D" id="3.60.15.10">
    <property type="entry name" value="Ribonuclease Z/Hydroxyacylglutathione hydrolase-like"/>
    <property type="match status" value="1"/>
</dbReference>
<comment type="caution">
    <text evidence="2">The sequence shown here is derived from an EMBL/GenBank/DDBJ whole genome shotgun (WGS) entry which is preliminary data.</text>
</comment>
<dbReference type="InterPro" id="IPR036866">
    <property type="entry name" value="RibonucZ/Hydroxyglut_hydro"/>
</dbReference>
<gene>
    <name evidence="2" type="ORF">D0469_03900</name>
</gene>
<dbReference type="OrthoDB" id="9761531at2"/>
<dbReference type="InterPro" id="IPR001279">
    <property type="entry name" value="Metallo-B-lactamas"/>
</dbReference>
<evidence type="ECO:0000313" key="3">
    <source>
        <dbReference type="Proteomes" id="UP000264541"/>
    </source>
</evidence>
<dbReference type="SMART" id="SM00849">
    <property type="entry name" value="Lactamase_B"/>
    <property type="match status" value="1"/>
</dbReference>
<dbReference type="EMBL" id="QVTE01000008">
    <property type="protein sequence ID" value="RFU71091.1"/>
    <property type="molecule type" value="Genomic_DNA"/>
</dbReference>
<dbReference type="CDD" id="cd07726">
    <property type="entry name" value="ST1585-like_MBL-fold"/>
    <property type="match status" value="1"/>
</dbReference>
<feature type="domain" description="Metallo-beta-lactamase" evidence="1">
    <location>
        <begin position="21"/>
        <end position="226"/>
    </location>
</feature>